<proteinExistence type="predicted"/>
<keyword evidence="4" id="KW-1185">Reference proteome</keyword>
<dbReference type="InterPro" id="IPR028149">
    <property type="entry name" value="Tantalus-like"/>
</dbReference>
<dbReference type="Proteomes" id="UP001159042">
    <property type="component" value="Unassembled WGS sequence"/>
</dbReference>
<gene>
    <name evidence="3" type="ORF">NQ315_004473</name>
</gene>
<accession>A0AAV8VQU3</accession>
<dbReference type="AlphaFoldDB" id="A0AAV8VQU3"/>
<reference evidence="3 4" key="1">
    <citation type="journal article" date="2023" name="Insect Mol. Biol.">
        <title>Genome sequencing provides insights into the evolution of gene families encoding plant cell wall-degrading enzymes in longhorned beetles.</title>
        <authorList>
            <person name="Shin N.R."/>
            <person name="Okamura Y."/>
            <person name="Kirsch R."/>
            <person name="Pauchet Y."/>
        </authorList>
    </citation>
    <scope>NUCLEOTIDE SEQUENCE [LARGE SCALE GENOMIC DNA]</scope>
    <source>
        <strain evidence="3">EAD_L_NR</strain>
    </source>
</reference>
<comment type="caution">
    <text evidence="3">The sequence shown here is derived from an EMBL/GenBank/DDBJ whole genome shotgun (WGS) entry which is preliminary data.</text>
</comment>
<dbReference type="EMBL" id="JANEYG010000045">
    <property type="protein sequence ID" value="KAJ8916106.1"/>
    <property type="molecule type" value="Genomic_DNA"/>
</dbReference>
<evidence type="ECO:0000256" key="1">
    <source>
        <dbReference type="ARBA" id="ARBA00022553"/>
    </source>
</evidence>
<name>A0AAV8VQU3_9CUCU</name>
<dbReference type="Pfam" id="PF15386">
    <property type="entry name" value="Tantalus"/>
    <property type="match status" value="1"/>
</dbReference>
<feature type="domain" description="Tantalus-like" evidence="2">
    <location>
        <begin position="67"/>
        <end position="110"/>
    </location>
</feature>
<keyword evidence="1" id="KW-0597">Phosphoprotein</keyword>
<sequence length="153" mass="18034">MEQNELDVDMAQLEINEKKRISTGLLKHKVDKNNLPVSSADLPENEVPLRRSCRKKICNQVIEKRRVLMKPRKLSDVNVSMDEIYNYYLDKRVKRLTPSLETIFEEPKGNTFMSTRKFKRTINFANHALRVLQEKLSAIEDDDEEEIILEEEK</sequence>
<evidence type="ECO:0000313" key="3">
    <source>
        <dbReference type="EMBL" id="KAJ8916106.1"/>
    </source>
</evidence>
<organism evidence="3 4">
    <name type="scientific">Exocentrus adspersus</name>
    <dbReference type="NCBI Taxonomy" id="1586481"/>
    <lineage>
        <taxon>Eukaryota</taxon>
        <taxon>Metazoa</taxon>
        <taxon>Ecdysozoa</taxon>
        <taxon>Arthropoda</taxon>
        <taxon>Hexapoda</taxon>
        <taxon>Insecta</taxon>
        <taxon>Pterygota</taxon>
        <taxon>Neoptera</taxon>
        <taxon>Endopterygota</taxon>
        <taxon>Coleoptera</taxon>
        <taxon>Polyphaga</taxon>
        <taxon>Cucujiformia</taxon>
        <taxon>Chrysomeloidea</taxon>
        <taxon>Cerambycidae</taxon>
        <taxon>Lamiinae</taxon>
        <taxon>Acanthocinini</taxon>
        <taxon>Exocentrus</taxon>
    </lineage>
</organism>
<protein>
    <recommendedName>
        <fullName evidence="2">Tantalus-like domain-containing protein</fullName>
    </recommendedName>
</protein>
<evidence type="ECO:0000313" key="4">
    <source>
        <dbReference type="Proteomes" id="UP001159042"/>
    </source>
</evidence>
<evidence type="ECO:0000259" key="2">
    <source>
        <dbReference type="Pfam" id="PF15386"/>
    </source>
</evidence>